<dbReference type="OrthoDB" id="2159131at2759"/>
<evidence type="ECO:0000256" key="1">
    <source>
        <dbReference type="SAM" id="MobiDB-lite"/>
    </source>
</evidence>
<dbReference type="InterPro" id="IPR019339">
    <property type="entry name" value="CIR_N_dom"/>
</dbReference>
<feature type="compositionally biased region" description="Basic and acidic residues" evidence="1">
    <location>
        <begin position="75"/>
        <end position="87"/>
    </location>
</feature>
<dbReference type="GeneID" id="33571107"/>
<feature type="compositionally biased region" description="Basic and acidic residues" evidence="1">
    <location>
        <begin position="301"/>
        <end position="321"/>
    </location>
</feature>
<dbReference type="EMBL" id="MCFF01000072">
    <property type="protein sequence ID" value="ORY98295.1"/>
    <property type="molecule type" value="Genomic_DNA"/>
</dbReference>
<gene>
    <name evidence="3" type="ORF">BCR41DRAFT_401974</name>
</gene>
<dbReference type="InterPro" id="IPR039875">
    <property type="entry name" value="LENG1-like"/>
</dbReference>
<feature type="region of interest" description="Disordered" evidence="1">
    <location>
        <begin position="61"/>
        <end position="87"/>
    </location>
</feature>
<reference evidence="3 4" key="1">
    <citation type="submission" date="2016-07" db="EMBL/GenBank/DDBJ databases">
        <title>Pervasive Adenine N6-methylation of Active Genes in Fungi.</title>
        <authorList>
            <consortium name="DOE Joint Genome Institute"/>
            <person name="Mondo S.J."/>
            <person name="Dannebaum R.O."/>
            <person name="Kuo R.C."/>
            <person name="Labutti K."/>
            <person name="Haridas S."/>
            <person name="Kuo A."/>
            <person name="Salamov A."/>
            <person name="Ahrendt S.R."/>
            <person name="Lipzen A."/>
            <person name="Sullivan W."/>
            <person name="Andreopoulos W.B."/>
            <person name="Clum A."/>
            <person name="Lindquist E."/>
            <person name="Daum C."/>
            <person name="Ramamoorthy G.K."/>
            <person name="Gryganskyi A."/>
            <person name="Culley D."/>
            <person name="Magnuson J.K."/>
            <person name="James T.Y."/>
            <person name="O'Malley M.A."/>
            <person name="Stajich J.E."/>
            <person name="Spatafora J.W."/>
            <person name="Visel A."/>
            <person name="Grigoriev I.V."/>
        </authorList>
    </citation>
    <scope>NUCLEOTIDE SEQUENCE [LARGE SCALE GENOMIC DNA]</scope>
    <source>
        <strain evidence="3 4">NRRL 3116</strain>
    </source>
</reference>
<organism evidence="3 4">
    <name type="scientific">Lobosporangium transversale</name>
    <dbReference type="NCBI Taxonomy" id="64571"/>
    <lineage>
        <taxon>Eukaryota</taxon>
        <taxon>Fungi</taxon>
        <taxon>Fungi incertae sedis</taxon>
        <taxon>Mucoromycota</taxon>
        <taxon>Mortierellomycotina</taxon>
        <taxon>Mortierellomycetes</taxon>
        <taxon>Mortierellales</taxon>
        <taxon>Mortierellaceae</taxon>
        <taxon>Lobosporangium</taxon>
    </lineage>
</organism>
<feature type="compositionally biased region" description="Basic and acidic residues" evidence="1">
    <location>
        <begin position="15"/>
        <end position="36"/>
    </location>
</feature>
<evidence type="ECO:0000313" key="3">
    <source>
        <dbReference type="EMBL" id="ORY98295.1"/>
    </source>
</evidence>
<dbReference type="PANTHER" id="PTHR22093">
    <property type="entry name" value="LEUKOCYTE RECEPTOR CLUSTER LRC MEMBER 1"/>
    <property type="match status" value="1"/>
</dbReference>
<protein>
    <recommendedName>
        <fullName evidence="2">CBF1-interacting co-repressor CIR N-terminal domain-containing protein</fullName>
    </recommendedName>
</protein>
<evidence type="ECO:0000313" key="4">
    <source>
        <dbReference type="Proteomes" id="UP000193648"/>
    </source>
</evidence>
<feature type="compositionally biased region" description="Basic and acidic residues" evidence="1">
    <location>
        <begin position="151"/>
        <end position="167"/>
    </location>
</feature>
<comment type="caution">
    <text evidence="3">The sequence shown here is derived from an EMBL/GenBank/DDBJ whole genome shotgun (WGS) entry which is preliminary data.</text>
</comment>
<proteinExistence type="predicted"/>
<feature type="compositionally biased region" description="Polar residues" evidence="1">
    <location>
        <begin position="257"/>
        <end position="277"/>
    </location>
</feature>
<dbReference type="AlphaFoldDB" id="A0A1Y2G897"/>
<dbReference type="STRING" id="64571.A0A1Y2G897"/>
<feature type="region of interest" description="Disordered" evidence="1">
    <location>
        <begin position="1"/>
        <end position="36"/>
    </location>
</feature>
<name>A0A1Y2G897_9FUNG</name>
<dbReference type="InParanoid" id="A0A1Y2G897"/>
<feature type="region of interest" description="Disordered" evidence="1">
    <location>
        <begin position="145"/>
        <end position="321"/>
    </location>
</feature>
<feature type="compositionally biased region" description="Basic and acidic residues" evidence="1">
    <location>
        <begin position="278"/>
        <end position="288"/>
    </location>
</feature>
<dbReference type="Proteomes" id="UP000193648">
    <property type="component" value="Unassembled WGS sequence"/>
</dbReference>
<sequence>MNILPHKSWHVYNQKNRDRVRKDEAEAEAKNKRKAEETLAADREYKLKVLRDRAKRRVLSSNDTEILDEGQPNLLEKRDSKSISKDSRAQHVNFWADLEGREAGYNNKGNEEYEAEKKAKLNKFERKSGMFLDNVKGKEPWLLPTYSQGDISKKDRDHNFSKVREDPMSAMKSMLGKRDEQRLKKYKSSSSPHKSETKRLQKGDEPLQPVHKEKELSTIEKLRKERLEREQAEQTKVHKLLNPDYVDPQKSHGSVGAYSQQFNPEATNLAHSSSVSIKRQERNHDHYHGRAYSNNGSGGGLRHDEYPPRDIRDRYSRPRRY</sequence>
<feature type="domain" description="CBF1-interacting co-repressor CIR N-terminal" evidence="2">
    <location>
        <begin position="8"/>
        <end position="44"/>
    </location>
</feature>
<feature type="compositionally biased region" description="Basic and acidic residues" evidence="1">
    <location>
        <begin position="193"/>
        <end position="236"/>
    </location>
</feature>
<dbReference type="RefSeq" id="XP_021875724.1">
    <property type="nucleotide sequence ID" value="XM_022029264.1"/>
</dbReference>
<accession>A0A1Y2G897</accession>
<dbReference type="SMART" id="SM01083">
    <property type="entry name" value="Cir_N"/>
    <property type="match status" value="1"/>
</dbReference>
<dbReference type="Pfam" id="PF10197">
    <property type="entry name" value="Cir_N"/>
    <property type="match status" value="1"/>
</dbReference>
<keyword evidence="4" id="KW-1185">Reference proteome</keyword>
<evidence type="ECO:0000259" key="2">
    <source>
        <dbReference type="SMART" id="SM01083"/>
    </source>
</evidence>
<dbReference type="PANTHER" id="PTHR22093:SF0">
    <property type="entry name" value="LEUKOCYTE RECEPTOR CLUSTER MEMBER 1"/>
    <property type="match status" value="1"/>
</dbReference>